<proteinExistence type="inferred from homology"/>
<evidence type="ECO:0000256" key="1">
    <source>
        <dbReference type="ARBA" id="ARBA00007478"/>
    </source>
</evidence>
<organism evidence="2 3">
    <name type="scientific">Nipponia nippon</name>
    <name type="common">Crested ibis</name>
    <name type="synonym">Ibis nippon</name>
    <dbReference type="NCBI Taxonomy" id="128390"/>
    <lineage>
        <taxon>Eukaryota</taxon>
        <taxon>Metazoa</taxon>
        <taxon>Chordata</taxon>
        <taxon>Craniata</taxon>
        <taxon>Vertebrata</taxon>
        <taxon>Euteleostomi</taxon>
        <taxon>Archelosauria</taxon>
        <taxon>Archosauria</taxon>
        <taxon>Dinosauria</taxon>
        <taxon>Saurischia</taxon>
        <taxon>Theropoda</taxon>
        <taxon>Coelurosauria</taxon>
        <taxon>Aves</taxon>
        <taxon>Neognathae</taxon>
        <taxon>Neoaves</taxon>
        <taxon>Aequornithes</taxon>
        <taxon>Pelecaniformes</taxon>
        <taxon>Threskiornithidae</taxon>
        <taxon>Nipponia</taxon>
    </lineage>
</organism>
<feature type="non-terminal residue" evidence="2">
    <location>
        <position position="249"/>
    </location>
</feature>
<dbReference type="GO" id="GO:0007346">
    <property type="term" value="P:regulation of mitotic cell cycle"/>
    <property type="evidence" value="ECO:0007669"/>
    <property type="project" value="TreeGrafter"/>
</dbReference>
<reference evidence="2 3" key="1">
    <citation type="submission" date="2014-04" db="EMBL/GenBank/DDBJ databases">
        <title>Genome evolution of avian class.</title>
        <authorList>
            <person name="Zhang G."/>
            <person name="Li C."/>
        </authorList>
    </citation>
    <scope>NUCLEOTIDE SEQUENCE [LARGE SCALE GENOMIC DNA]</scope>
    <source>
        <strain evidence="2">BGI_Y956</strain>
    </source>
</reference>
<dbReference type="Pfam" id="PF05600">
    <property type="entry name" value="CDK5RAP3"/>
    <property type="match status" value="1"/>
</dbReference>
<dbReference type="Proteomes" id="UP000053283">
    <property type="component" value="Unassembled WGS sequence"/>
</dbReference>
<dbReference type="AlphaFoldDB" id="A0A091UZX5"/>
<name>A0A091UZX5_NIPNI</name>
<comment type="similarity">
    <text evidence="1">Belongs to the CDK5RAP3 family.</text>
</comment>
<dbReference type="PANTHER" id="PTHR14894:SF0">
    <property type="entry name" value="CDK5 REGULATORY SUBUNIT-ASSOCIATED PROTEIN 3"/>
    <property type="match status" value="1"/>
</dbReference>
<evidence type="ECO:0000313" key="3">
    <source>
        <dbReference type="Proteomes" id="UP000053283"/>
    </source>
</evidence>
<dbReference type="GO" id="GO:0012505">
    <property type="term" value="C:endomembrane system"/>
    <property type="evidence" value="ECO:0007669"/>
    <property type="project" value="TreeGrafter"/>
</dbReference>
<gene>
    <name evidence="2" type="ORF">Y956_11197</name>
</gene>
<keyword evidence="3" id="KW-1185">Reference proteome</keyword>
<accession>A0A091UZX5</accession>
<evidence type="ECO:0000313" key="2">
    <source>
        <dbReference type="EMBL" id="KFQ96574.1"/>
    </source>
</evidence>
<feature type="non-terminal residue" evidence="2">
    <location>
        <position position="1"/>
    </location>
</feature>
<dbReference type="InterPro" id="IPR008491">
    <property type="entry name" value="CDK5RAP3"/>
</dbReference>
<dbReference type="PANTHER" id="PTHR14894">
    <property type="entry name" value="CDK5 REGULATORY SUBUNIT-ASSOCIATED PROTEIN 3"/>
    <property type="match status" value="1"/>
</dbReference>
<sequence length="249" mass="27134">DNVRQELLALVKDLPSLLSEIGAGASALSEAIELYQACVEFVCESSAELVVPLLRHVGKRGNTTVYEWRTGLQPLRVERPVVEEVLEQPKEDTVRPGQPGLSCGAGESLRRLCCVSVRVRLFAPGVSGLLLFSLQIDWGDFTLEPTSVGALPEGVACGSDALTLLENTETRSQFIDELMELELFLSQRLVEMEEEADIVAVSQFQLAPAVLQGQTSAHVCSLLATTRALLGQLCTRSMQHLFMILASPR</sequence>
<dbReference type="EMBL" id="KL410406">
    <property type="protein sequence ID" value="KFQ96574.1"/>
    <property type="molecule type" value="Genomic_DNA"/>
</dbReference>
<dbReference type="STRING" id="128390.A0A091UZX5"/>
<protein>
    <submittedName>
        <fullName evidence="2">CDK5 regulatory subunit-associated protein 3</fullName>
    </submittedName>
</protein>